<accession>A0A9W8WPY2</accession>
<dbReference type="OrthoDB" id="92161at2759"/>
<evidence type="ECO:0000313" key="2">
    <source>
        <dbReference type="EMBL" id="KAJ4330392.1"/>
    </source>
</evidence>
<dbReference type="InterPro" id="IPR029062">
    <property type="entry name" value="Class_I_gatase-like"/>
</dbReference>
<dbReference type="EMBL" id="JAPEUV010000201">
    <property type="protein sequence ID" value="KAJ4330392.1"/>
    <property type="molecule type" value="Genomic_DNA"/>
</dbReference>
<dbReference type="PANTHER" id="PTHR42695:SF4">
    <property type="entry name" value="GLUTAMINE AMIDOTRANSFERASE DOMAIN-CONTAINING PROTEIN"/>
    <property type="match status" value="1"/>
</dbReference>
<evidence type="ECO:0000259" key="1">
    <source>
        <dbReference type="Pfam" id="PF00117"/>
    </source>
</evidence>
<dbReference type="Gene3D" id="3.40.50.880">
    <property type="match status" value="1"/>
</dbReference>
<dbReference type="GO" id="GO:0005829">
    <property type="term" value="C:cytosol"/>
    <property type="evidence" value="ECO:0007669"/>
    <property type="project" value="TreeGrafter"/>
</dbReference>
<reference evidence="2" key="1">
    <citation type="submission" date="2022-10" db="EMBL/GenBank/DDBJ databases">
        <title>Tapping the CABI collections for fungal endophytes: first genome assemblies for Collariella, Neodidymelliopsis, Ascochyta clinopodiicola, Didymella pomorum, Didymosphaeria variabile, Neocosmospora piperis and Neocucurbitaria cava.</title>
        <authorList>
            <person name="Hill R."/>
        </authorList>
    </citation>
    <scope>NUCLEOTIDE SEQUENCE</scope>
    <source>
        <strain evidence="2">IMI 360193</strain>
    </source>
</reference>
<dbReference type="SUPFAM" id="SSF52317">
    <property type="entry name" value="Class I glutamine amidotransferase-like"/>
    <property type="match status" value="1"/>
</dbReference>
<dbReference type="CDD" id="cd01741">
    <property type="entry name" value="GATase1_1"/>
    <property type="match status" value="1"/>
</dbReference>
<keyword evidence="3" id="KW-1185">Reference proteome</keyword>
<proteinExistence type="predicted"/>
<dbReference type="InterPro" id="IPR017926">
    <property type="entry name" value="GATASE"/>
</dbReference>
<dbReference type="GO" id="GO:0005634">
    <property type="term" value="C:nucleus"/>
    <property type="evidence" value="ECO:0007669"/>
    <property type="project" value="TreeGrafter"/>
</dbReference>
<protein>
    <recommendedName>
        <fullName evidence="1">Glutamine amidotransferase domain-containing protein</fullName>
    </recommendedName>
</protein>
<evidence type="ECO:0000313" key="3">
    <source>
        <dbReference type="Proteomes" id="UP001140562"/>
    </source>
</evidence>
<dbReference type="AlphaFoldDB" id="A0A9W8WPY2"/>
<dbReference type="InterPro" id="IPR044992">
    <property type="entry name" value="ChyE-like"/>
</dbReference>
<dbReference type="PANTHER" id="PTHR42695">
    <property type="entry name" value="GLUTAMINE AMIDOTRANSFERASE YLR126C-RELATED"/>
    <property type="match status" value="1"/>
</dbReference>
<gene>
    <name evidence="2" type="ORF">N0V87_010026</name>
</gene>
<feature type="domain" description="Glutamine amidotransferase" evidence="1">
    <location>
        <begin position="103"/>
        <end position="231"/>
    </location>
</feature>
<name>A0A9W8WPY2_9PLEO</name>
<organism evidence="2 3">
    <name type="scientific">Didymella glomerata</name>
    <dbReference type="NCBI Taxonomy" id="749621"/>
    <lineage>
        <taxon>Eukaryota</taxon>
        <taxon>Fungi</taxon>
        <taxon>Dikarya</taxon>
        <taxon>Ascomycota</taxon>
        <taxon>Pezizomycotina</taxon>
        <taxon>Dothideomycetes</taxon>
        <taxon>Pleosporomycetidae</taxon>
        <taxon>Pleosporales</taxon>
        <taxon>Pleosporineae</taxon>
        <taxon>Didymellaceae</taxon>
        <taxon>Didymella</taxon>
    </lineage>
</organism>
<dbReference type="Proteomes" id="UP001140562">
    <property type="component" value="Unassembled WGS sequence"/>
</dbReference>
<sequence length="286" mass="32629">MGPLPAVQTVSKHKDRVRMLVLETDETHPDTQREIGGFGEVFNNLFVKAGDDHDPQLGIETMMQYIVEPEGGEVPGPDDIPDDLHAILITGSEWDAHGDDEWIHKLMDFIKYIWTHRPDIKFTGICFGHQVLCRALGSTVKPEPNGEWELSHTELELSEVGKKLFRTQDSKIRLHQMHLDHVVNAPSPETTDLLDKDTKVHVWGGSDHTEVQGVYIQKRLFTSQGHMEFNERYVKRQLEMRVDAGSVEKNDADEAAERADWMHDGLVMAKAVLRFFHGDDDRAEFK</sequence>
<comment type="caution">
    <text evidence="2">The sequence shown here is derived from an EMBL/GenBank/DDBJ whole genome shotgun (WGS) entry which is preliminary data.</text>
</comment>
<dbReference type="Pfam" id="PF00117">
    <property type="entry name" value="GATase"/>
    <property type="match status" value="1"/>
</dbReference>